<reference evidence="2 3" key="1">
    <citation type="journal article" date="2013" name="Appl. Environ. Microbiol.">
        <title>The genome of the alga-associated marine flavobacterium Formosa agariphila KMM 3901T reveals a broad potential for degradation of algal polysaccharides.</title>
        <authorList>
            <person name="Mann A.J."/>
            <person name="Hahnke R.L."/>
            <person name="Huang S."/>
            <person name="Werner J."/>
            <person name="Xing P."/>
            <person name="Barbeyron T."/>
            <person name="Huettel B."/>
            <person name="Stueber K."/>
            <person name="Reinhardt R."/>
            <person name="Harder J."/>
            <person name="Gloeckner F.O."/>
            <person name="Amann R.I."/>
            <person name="Teeling H."/>
        </authorList>
    </citation>
    <scope>NUCLEOTIDE SEQUENCE [LARGE SCALE GENOMIC DNA]</scope>
    <source>
        <strain evidence="3">DSM 15362 / KCTC 12365 / LMG 23005 / KMM 3901</strain>
    </source>
</reference>
<dbReference type="EMBL" id="HG315671">
    <property type="protein sequence ID" value="CDF80632.1"/>
    <property type="molecule type" value="Genomic_DNA"/>
</dbReference>
<gene>
    <name evidence="2" type="ORF">BN863_29200</name>
</gene>
<dbReference type="InterPro" id="IPR001173">
    <property type="entry name" value="Glyco_trans_2-like"/>
</dbReference>
<keyword evidence="2" id="KW-0808">Transferase</keyword>
<organism evidence="2 3">
    <name type="scientific">Formosa agariphila (strain DSM 15362 / KCTC 12365 / LMG 23005 / KMM 3901 / M-2Alg 35-1)</name>
    <dbReference type="NCBI Taxonomy" id="1347342"/>
    <lineage>
        <taxon>Bacteria</taxon>
        <taxon>Pseudomonadati</taxon>
        <taxon>Bacteroidota</taxon>
        <taxon>Flavobacteriia</taxon>
        <taxon>Flavobacteriales</taxon>
        <taxon>Flavobacteriaceae</taxon>
        <taxon>Formosa</taxon>
    </lineage>
</organism>
<evidence type="ECO:0000313" key="3">
    <source>
        <dbReference type="Proteomes" id="UP000016160"/>
    </source>
</evidence>
<evidence type="ECO:0000313" key="2">
    <source>
        <dbReference type="EMBL" id="CDF80632.1"/>
    </source>
</evidence>
<evidence type="ECO:0000259" key="1">
    <source>
        <dbReference type="Pfam" id="PF00535"/>
    </source>
</evidence>
<dbReference type="Gene3D" id="3.90.550.10">
    <property type="entry name" value="Spore Coat Polysaccharide Biosynthesis Protein SpsA, Chain A"/>
    <property type="match status" value="1"/>
</dbReference>
<feature type="domain" description="Glycosyltransferase 2-like" evidence="1">
    <location>
        <begin position="6"/>
        <end position="123"/>
    </location>
</feature>
<dbReference type="Pfam" id="PF00535">
    <property type="entry name" value="Glycos_transf_2"/>
    <property type="match status" value="1"/>
</dbReference>
<dbReference type="SUPFAM" id="SSF53448">
    <property type="entry name" value="Nucleotide-diphospho-sugar transferases"/>
    <property type="match status" value="1"/>
</dbReference>
<protein>
    <submittedName>
        <fullName evidence="2">Glycosyltransferase (GT2)</fullName>
    </submittedName>
</protein>
<dbReference type="InterPro" id="IPR029044">
    <property type="entry name" value="Nucleotide-diphossugar_trans"/>
</dbReference>
<proteinExistence type="predicted"/>
<dbReference type="HOGENOM" id="CLU_025996_8_0_10"/>
<name>T2KP48_FORAG</name>
<keyword evidence="3" id="KW-1185">Reference proteome</keyword>
<dbReference type="AlphaFoldDB" id="T2KP48"/>
<dbReference type="OrthoDB" id="597270at2"/>
<dbReference type="PATRIC" id="fig|1347342.6.peg.2938"/>
<sequence length="322" mass="36100">MVDKVSIIIPLYNSVSFLGETLQSVLNQSYINTEIVIVDDGSTDGSFEFALTYVSQKIKVLKNKGKGACAARNYGFELSTGDYIQFLDADDILSLDKIERQVEALKGRQDLLAVCNTVHFIDAVESGICTDEPYLFSTSKPEEFFIKLWGGNELPMNMVQTSAWLTPRLLIENHGLWNESLAKDQDGEFFARLGLNGNGIVYVPVAKNYYRKFLNGNNIASGKSRVHLASNLKSTQLKEVYLFGKTHGTQARSALAIQFKQLAIDAWPEFKDISEQAIRASNKLGGSNYEPAIGGRIVEMVKNLFGWKCAKSMSYYWKKRRK</sequence>
<dbReference type="eggNOG" id="COG1216">
    <property type="taxonomic scope" value="Bacteria"/>
</dbReference>
<dbReference type="STRING" id="1347342.BN863_29200"/>
<dbReference type="RefSeq" id="WP_038531880.1">
    <property type="nucleotide sequence ID" value="NZ_HG315671.1"/>
</dbReference>
<dbReference type="GO" id="GO:0016758">
    <property type="term" value="F:hexosyltransferase activity"/>
    <property type="evidence" value="ECO:0007669"/>
    <property type="project" value="UniProtKB-ARBA"/>
</dbReference>
<accession>T2KP48</accession>
<dbReference type="PANTHER" id="PTHR22916">
    <property type="entry name" value="GLYCOSYLTRANSFERASE"/>
    <property type="match status" value="1"/>
</dbReference>
<dbReference type="Proteomes" id="UP000016160">
    <property type="component" value="Chromosome"/>
</dbReference>
<dbReference type="PANTHER" id="PTHR22916:SF3">
    <property type="entry name" value="UDP-GLCNAC:BETAGAL BETA-1,3-N-ACETYLGLUCOSAMINYLTRANSFERASE-LIKE PROTEIN 1"/>
    <property type="match status" value="1"/>
</dbReference>